<dbReference type="PANTHER" id="PTHR44757:SF2">
    <property type="entry name" value="BIOFILM ARCHITECTURE MAINTENANCE PROTEIN MBAA"/>
    <property type="match status" value="1"/>
</dbReference>
<dbReference type="OrthoDB" id="6676980at2"/>
<name>A0A3A8EZU7_9GAMM</name>
<dbReference type="Pfam" id="PF08448">
    <property type="entry name" value="PAS_4"/>
    <property type="match status" value="1"/>
</dbReference>
<dbReference type="AlphaFoldDB" id="A0A3A8EZU7"/>
<gene>
    <name evidence="2" type="ORF">D7V20_05640</name>
</gene>
<keyword evidence="3" id="KW-1185">Reference proteome</keyword>
<dbReference type="InterPro" id="IPR013656">
    <property type="entry name" value="PAS_4"/>
</dbReference>
<dbReference type="EMBL" id="RAXT01000007">
    <property type="protein sequence ID" value="RKG39036.1"/>
    <property type="molecule type" value="Genomic_DNA"/>
</dbReference>
<organism evidence="2 3">
    <name type="scientific">Acinetobacter rongchengensis</name>
    <dbReference type="NCBI Taxonomy" id="2419601"/>
    <lineage>
        <taxon>Bacteria</taxon>
        <taxon>Pseudomonadati</taxon>
        <taxon>Pseudomonadota</taxon>
        <taxon>Gammaproteobacteria</taxon>
        <taxon>Moraxellales</taxon>
        <taxon>Moraxellaceae</taxon>
        <taxon>Acinetobacter</taxon>
    </lineage>
</organism>
<dbReference type="InterPro" id="IPR000160">
    <property type="entry name" value="GGDEF_dom"/>
</dbReference>
<dbReference type="Gene3D" id="3.30.70.270">
    <property type="match status" value="1"/>
</dbReference>
<dbReference type="InterPro" id="IPR035965">
    <property type="entry name" value="PAS-like_dom_sf"/>
</dbReference>
<dbReference type="CDD" id="cd01949">
    <property type="entry name" value="GGDEF"/>
    <property type="match status" value="1"/>
</dbReference>
<dbReference type="InterPro" id="IPR029787">
    <property type="entry name" value="Nucleotide_cyclase"/>
</dbReference>
<dbReference type="InterPro" id="IPR052155">
    <property type="entry name" value="Biofilm_reg_signaling"/>
</dbReference>
<dbReference type="PANTHER" id="PTHR44757">
    <property type="entry name" value="DIGUANYLATE CYCLASE DGCP"/>
    <property type="match status" value="1"/>
</dbReference>
<dbReference type="SMART" id="SM00267">
    <property type="entry name" value="GGDEF"/>
    <property type="match status" value="1"/>
</dbReference>
<dbReference type="SUPFAM" id="SSF55073">
    <property type="entry name" value="Nucleotide cyclase"/>
    <property type="match status" value="1"/>
</dbReference>
<feature type="domain" description="GGDEF" evidence="1">
    <location>
        <begin position="181"/>
        <end position="316"/>
    </location>
</feature>
<dbReference type="SUPFAM" id="SSF55785">
    <property type="entry name" value="PYP-like sensor domain (PAS domain)"/>
    <property type="match status" value="1"/>
</dbReference>
<protein>
    <submittedName>
        <fullName evidence="2">Diguanylate cyclase</fullName>
    </submittedName>
</protein>
<reference evidence="2 3" key="1">
    <citation type="submission" date="2018-09" db="EMBL/GenBank/DDBJ databases">
        <title>The draft genome of Acinetobacter spp. strains.</title>
        <authorList>
            <person name="Qin J."/>
            <person name="Feng Y."/>
            <person name="Zong Z."/>
        </authorList>
    </citation>
    <scope>NUCLEOTIDE SEQUENCE [LARGE SCALE GENOMIC DNA]</scope>
    <source>
        <strain evidence="2 3">WCHAc060115</strain>
    </source>
</reference>
<evidence type="ECO:0000313" key="3">
    <source>
        <dbReference type="Proteomes" id="UP000280405"/>
    </source>
</evidence>
<evidence type="ECO:0000313" key="2">
    <source>
        <dbReference type="EMBL" id="RKG39036.1"/>
    </source>
</evidence>
<sequence length="316" mass="36840">MEAEYIKIKQAIDNMDVIDFLKQSDKLYLVSFISQFPLPIAIFDKNARFLGVNQKFSDIYESDALYLFDKLLNTFSSVVHAQFQEALAAFEQNESYSEQVFYVKGKFYLSYFKPMRDQNNHVEMVMLVCSDVTRLKRRENVLLFNNKKLHDHLYLDFVTGLQNKMAFDHYINELFQKKNKEHYSFLKIDLDDFKRFNQLHSYTSGDQVLSQLGELFNETIAYTEAKIFRLNSASFVVVITSLTEWAAITLAERLKFTIADQQIIFGKADEYLTASIGIYHLNQLDNVVSFDILQKLDEAVRSAKEQGKNGLYVLKD</sequence>
<dbReference type="Proteomes" id="UP000280405">
    <property type="component" value="Unassembled WGS sequence"/>
</dbReference>
<dbReference type="PROSITE" id="PS50887">
    <property type="entry name" value="GGDEF"/>
    <property type="match status" value="1"/>
</dbReference>
<dbReference type="NCBIfam" id="TIGR00254">
    <property type="entry name" value="GGDEF"/>
    <property type="match status" value="1"/>
</dbReference>
<proteinExistence type="predicted"/>
<comment type="caution">
    <text evidence="2">The sequence shown here is derived from an EMBL/GenBank/DDBJ whole genome shotgun (WGS) entry which is preliminary data.</text>
</comment>
<evidence type="ECO:0000259" key="1">
    <source>
        <dbReference type="PROSITE" id="PS50887"/>
    </source>
</evidence>
<dbReference type="Gene3D" id="3.30.450.20">
    <property type="entry name" value="PAS domain"/>
    <property type="match status" value="1"/>
</dbReference>
<dbReference type="InterPro" id="IPR043128">
    <property type="entry name" value="Rev_trsase/Diguanyl_cyclase"/>
</dbReference>
<accession>A0A3A8EZU7</accession>
<dbReference type="Pfam" id="PF00990">
    <property type="entry name" value="GGDEF"/>
    <property type="match status" value="1"/>
</dbReference>
<dbReference type="RefSeq" id="WP_120383348.1">
    <property type="nucleotide sequence ID" value="NZ_RAXT01000007.1"/>
</dbReference>